<dbReference type="InterPro" id="IPR029058">
    <property type="entry name" value="AB_hydrolase_fold"/>
</dbReference>
<sequence length="329" mass="36824">MSIDIPAATHGSLAPHHLIYFITGNPGLIGYYDTFLHTLHQLLSGSREDCSERDLFHVYGQSLAGFEEDLPQTSHRENTIPYSLEEVIDISLESLQEQRIRSGARKGQVFDSVILIGHSVGSYILLEIIRRLRSETSETNIRAGILLFPTVTHIAQSPSGAKISTLFEVPDFPRRASAAAAALIRLTPTSMLRWLVGLVTRMPEDSAAVTTRFLTSKMGIWQALHMAKDEMDTITEDKWDEDIWGIEHQNVDSKLEIPKLVFYFGENDHWVASHTRDTLIAARASGDQEMSSSRPIMLIDENSIPHGFCIRHSEGIAEKVAGWIQTIFS</sequence>
<name>A0A9P7YI19_9HELO</name>
<dbReference type="Proteomes" id="UP000824998">
    <property type="component" value="Unassembled WGS sequence"/>
</dbReference>
<dbReference type="GO" id="GO:0019915">
    <property type="term" value="P:lipid storage"/>
    <property type="evidence" value="ECO:0007669"/>
    <property type="project" value="InterPro"/>
</dbReference>
<dbReference type="AlphaFoldDB" id="A0A9P7YI19"/>
<proteinExistence type="inferred from homology"/>
<dbReference type="Pfam" id="PF10230">
    <property type="entry name" value="LIDHydrolase"/>
    <property type="match status" value="1"/>
</dbReference>
<reference evidence="5" key="1">
    <citation type="journal article" date="2021" name="IMA Fungus">
        <title>Genomic characterization of three marine fungi, including Emericellopsis atlantica sp. nov. with signatures of a generalist lifestyle and marine biomass degradation.</title>
        <authorList>
            <person name="Hagestad O.C."/>
            <person name="Hou L."/>
            <person name="Andersen J.H."/>
            <person name="Hansen E.H."/>
            <person name="Altermark B."/>
            <person name="Li C."/>
            <person name="Kuhnert E."/>
            <person name="Cox R.J."/>
            <person name="Crous P.W."/>
            <person name="Spatafora J.W."/>
            <person name="Lail K."/>
            <person name="Amirebrahimi M."/>
            <person name="Lipzen A."/>
            <person name="Pangilinan J."/>
            <person name="Andreopoulos W."/>
            <person name="Hayes R.D."/>
            <person name="Ng V."/>
            <person name="Grigoriev I.V."/>
            <person name="Jackson S.A."/>
            <person name="Sutton T.D.S."/>
            <person name="Dobson A.D.W."/>
            <person name="Rama T."/>
        </authorList>
    </citation>
    <scope>NUCLEOTIDE SEQUENCE</scope>
    <source>
        <strain evidence="5">TRa018bII</strain>
    </source>
</reference>
<accession>A0A9P7YI19</accession>
<comment type="caution">
    <text evidence="5">The sequence shown here is derived from an EMBL/GenBank/DDBJ whole genome shotgun (WGS) entry which is preliminary data.</text>
</comment>
<evidence type="ECO:0000256" key="3">
    <source>
        <dbReference type="ARBA" id="ARBA00022677"/>
    </source>
</evidence>
<dbReference type="PANTHER" id="PTHR13390:SF0">
    <property type="entry name" value="LIPID DROPLET-ASSOCIATED HYDROLASE"/>
    <property type="match status" value="1"/>
</dbReference>
<dbReference type="OrthoDB" id="448051at2759"/>
<evidence type="ECO:0000256" key="1">
    <source>
        <dbReference type="ARBA" id="ARBA00004502"/>
    </source>
</evidence>
<dbReference type="PANTHER" id="PTHR13390">
    <property type="entry name" value="LIPASE"/>
    <property type="match status" value="1"/>
</dbReference>
<evidence type="ECO:0000256" key="2">
    <source>
        <dbReference type="ARBA" id="ARBA00008300"/>
    </source>
</evidence>
<gene>
    <name evidence="5" type="ORF">BJ875DRAFT_464131</name>
</gene>
<evidence type="ECO:0000313" key="6">
    <source>
        <dbReference type="Proteomes" id="UP000824998"/>
    </source>
</evidence>
<keyword evidence="6" id="KW-1185">Reference proteome</keyword>
<dbReference type="Gene3D" id="3.40.50.1820">
    <property type="entry name" value="alpha/beta hydrolase"/>
    <property type="match status" value="1"/>
</dbReference>
<keyword evidence="4" id="KW-0378">Hydrolase</keyword>
<dbReference type="GO" id="GO:0016298">
    <property type="term" value="F:lipase activity"/>
    <property type="evidence" value="ECO:0007669"/>
    <property type="project" value="InterPro"/>
</dbReference>
<protein>
    <submittedName>
        <fullName evidence="5">Uncharacterized protein</fullName>
    </submittedName>
</protein>
<evidence type="ECO:0000256" key="4">
    <source>
        <dbReference type="ARBA" id="ARBA00022801"/>
    </source>
</evidence>
<dbReference type="GO" id="GO:0005811">
    <property type="term" value="C:lipid droplet"/>
    <property type="evidence" value="ECO:0007669"/>
    <property type="project" value="UniProtKB-SubCell"/>
</dbReference>
<comment type="similarity">
    <text evidence="2">Belongs to the AB hydrolase superfamily. LDAH family.</text>
</comment>
<evidence type="ECO:0000313" key="5">
    <source>
        <dbReference type="EMBL" id="KAG9233450.1"/>
    </source>
</evidence>
<keyword evidence="3" id="KW-0551">Lipid droplet</keyword>
<comment type="subcellular location">
    <subcellularLocation>
        <location evidence="1">Lipid droplet</location>
    </subcellularLocation>
</comment>
<organism evidence="5 6">
    <name type="scientific">Amylocarpus encephaloides</name>
    <dbReference type="NCBI Taxonomy" id="45428"/>
    <lineage>
        <taxon>Eukaryota</taxon>
        <taxon>Fungi</taxon>
        <taxon>Dikarya</taxon>
        <taxon>Ascomycota</taxon>
        <taxon>Pezizomycotina</taxon>
        <taxon>Leotiomycetes</taxon>
        <taxon>Helotiales</taxon>
        <taxon>Helotiales incertae sedis</taxon>
        <taxon>Amylocarpus</taxon>
    </lineage>
</organism>
<dbReference type="SUPFAM" id="SSF53474">
    <property type="entry name" value="alpha/beta-Hydrolases"/>
    <property type="match status" value="1"/>
</dbReference>
<dbReference type="EMBL" id="MU251500">
    <property type="protein sequence ID" value="KAG9233450.1"/>
    <property type="molecule type" value="Genomic_DNA"/>
</dbReference>
<dbReference type="InterPro" id="IPR019363">
    <property type="entry name" value="LDAH"/>
</dbReference>